<dbReference type="PANTHER" id="PTHR33355:SF14">
    <property type="entry name" value="WALL-ASSOCIATED RECEPTOR KINASE GALACTURONAN-BINDING DOMAIN-CONTAINING PROTEIN"/>
    <property type="match status" value="1"/>
</dbReference>
<feature type="chain" id="PRO_5043539134" description="Wall-associated receptor kinase galacturonan-binding domain-containing protein" evidence="3">
    <location>
        <begin position="21"/>
        <end position="208"/>
    </location>
</feature>
<dbReference type="Pfam" id="PF13947">
    <property type="entry name" value="GUB_WAK_bind"/>
    <property type="match status" value="1"/>
</dbReference>
<dbReference type="PANTHER" id="PTHR33355">
    <property type="entry name" value="WALL-ASSOCIATED RECEPTOR KINASE CARBOXY-TERMINAL PROTEIN-RELATED"/>
    <property type="match status" value="1"/>
</dbReference>
<proteinExistence type="predicted"/>
<name>A0AAV1VZH6_LUPLU</name>
<sequence length="208" mass="23119">MPTLLFFLVSFLLLLINISAQNTCPNCGNTAVPYPLSTDQNCGDSRYKIYCNNGSLEFLSATKNYYKILSIDPKANKLVIKPAPIVKNTCQSTDLKDGGLLIEDNSPFNISTHNTVMLFNCAETILLSPLNCTATSICKQYEEKVEEGKGCKNTLCCHYLKDSAMNSRKIRIRNGGCSSYTSIVDYKPEQAISSWNYGVELQWVPANK</sequence>
<feature type="domain" description="Wall-associated receptor kinase galacturonan-binding" evidence="4">
    <location>
        <begin position="24"/>
        <end position="80"/>
    </location>
</feature>
<reference evidence="5 6" key="1">
    <citation type="submission" date="2024-03" db="EMBL/GenBank/DDBJ databases">
        <authorList>
            <person name="Martinez-Hernandez J."/>
        </authorList>
    </citation>
    <scope>NUCLEOTIDE SEQUENCE [LARGE SCALE GENOMIC DNA]</scope>
</reference>
<gene>
    <name evidence="5" type="ORF">LLUT_LOCUS3372</name>
</gene>
<comment type="subcellular location">
    <subcellularLocation>
        <location evidence="1">Membrane</location>
        <topology evidence="1">Single-pass membrane protein</topology>
    </subcellularLocation>
</comment>
<evidence type="ECO:0000313" key="5">
    <source>
        <dbReference type="EMBL" id="CAL0302312.1"/>
    </source>
</evidence>
<evidence type="ECO:0000256" key="1">
    <source>
        <dbReference type="ARBA" id="ARBA00004167"/>
    </source>
</evidence>
<dbReference type="AlphaFoldDB" id="A0AAV1VZH6"/>
<dbReference type="Proteomes" id="UP001497480">
    <property type="component" value="Unassembled WGS sequence"/>
</dbReference>
<dbReference type="GO" id="GO:0030247">
    <property type="term" value="F:polysaccharide binding"/>
    <property type="evidence" value="ECO:0007669"/>
    <property type="project" value="InterPro"/>
</dbReference>
<evidence type="ECO:0000313" key="6">
    <source>
        <dbReference type="Proteomes" id="UP001497480"/>
    </source>
</evidence>
<keyword evidence="2 3" id="KW-0732">Signal</keyword>
<feature type="signal peptide" evidence="3">
    <location>
        <begin position="1"/>
        <end position="20"/>
    </location>
</feature>
<dbReference type="EMBL" id="CAXHTB010000002">
    <property type="protein sequence ID" value="CAL0302312.1"/>
    <property type="molecule type" value="Genomic_DNA"/>
</dbReference>
<dbReference type="InterPro" id="IPR025287">
    <property type="entry name" value="WAK_GUB"/>
</dbReference>
<protein>
    <recommendedName>
        <fullName evidence="4">Wall-associated receptor kinase galacturonan-binding domain-containing protein</fullName>
    </recommendedName>
</protein>
<evidence type="ECO:0000256" key="2">
    <source>
        <dbReference type="ARBA" id="ARBA00022729"/>
    </source>
</evidence>
<keyword evidence="6" id="KW-1185">Reference proteome</keyword>
<comment type="caution">
    <text evidence="5">The sequence shown here is derived from an EMBL/GenBank/DDBJ whole genome shotgun (WGS) entry which is preliminary data.</text>
</comment>
<dbReference type="GO" id="GO:0016020">
    <property type="term" value="C:membrane"/>
    <property type="evidence" value="ECO:0007669"/>
    <property type="project" value="UniProtKB-SubCell"/>
</dbReference>
<organism evidence="5 6">
    <name type="scientific">Lupinus luteus</name>
    <name type="common">European yellow lupine</name>
    <dbReference type="NCBI Taxonomy" id="3873"/>
    <lineage>
        <taxon>Eukaryota</taxon>
        <taxon>Viridiplantae</taxon>
        <taxon>Streptophyta</taxon>
        <taxon>Embryophyta</taxon>
        <taxon>Tracheophyta</taxon>
        <taxon>Spermatophyta</taxon>
        <taxon>Magnoliopsida</taxon>
        <taxon>eudicotyledons</taxon>
        <taxon>Gunneridae</taxon>
        <taxon>Pentapetalae</taxon>
        <taxon>rosids</taxon>
        <taxon>fabids</taxon>
        <taxon>Fabales</taxon>
        <taxon>Fabaceae</taxon>
        <taxon>Papilionoideae</taxon>
        <taxon>50 kb inversion clade</taxon>
        <taxon>genistoids sensu lato</taxon>
        <taxon>core genistoids</taxon>
        <taxon>Genisteae</taxon>
        <taxon>Lupinus</taxon>
    </lineage>
</organism>
<accession>A0AAV1VZH6</accession>
<evidence type="ECO:0000259" key="4">
    <source>
        <dbReference type="Pfam" id="PF13947"/>
    </source>
</evidence>
<evidence type="ECO:0000256" key="3">
    <source>
        <dbReference type="SAM" id="SignalP"/>
    </source>
</evidence>